<dbReference type="InterPro" id="IPR006931">
    <property type="entry name" value="Calcipressin"/>
</dbReference>
<dbReference type="SUPFAM" id="SSF54928">
    <property type="entry name" value="RNA-binding domain, RBD"/>
    <property type="match status" value="1"/>
</dbReference>
<reference evidence="3" key="1">
    <citation type="submission" date="2015-10" db="EMBL/GenBank/DDBJ databases">
        <title>Daphnia magna gene sets from two clonal populations assembled and annotated with EvidentialGene.</title>
        <authorList>
            <person name="Gilbert D."/>
            <person name="Podicheti R."/>
            <person name="Orsini L."/>
            <person name="Colbourne J."/>
            <person name="Pfrender M."/>
        </authorList>
    </citation>
    <scope>NUCLEOTIDE SEQUENCE</scope>
</reference>
<dbReference type="EMBL" id="GDIP01226096">
    <property type="protein sequence ID" value="JAI97305.1"/>
    <property type="molecule type" value="Transcribed_RNA"/>
</dbReference>
<dbReference type="InterPro" id="IPR035979">
    <property type="entry name" value="RBD_domain_sf"/>
</dbReference>
<feature type="region of interest" description="Disordered" evidence="2">
    <location>
        <begin position="40"/>
        <end position="67"/>
    </location>
</feature>
<proteinExistence type="inferred from homology"/>
<dbReference type="GO" id="GO:0005634">
    <property type="term" value="C:nucleus"/>
    <property type="evidence" value="ECO:0007669"/>
    <property type="project" value="TreeGrafter"/>
</dbReference>
<comment type="similarity">
    <text evidence="1">Belongs to the RCAN family.</text>
</comment>
<dbReference type="GO" id="GO:0008597">
    <property type="term" value="F:calcium-dependent protein serine/threonine phosphatase regulator activity"/>
    <property type="evidence" value="ECO:0007669"/>
    <property type="project" value="TreeGrafter"/>
</dbReference>
<accession>A0A0N8CSL7</accession>
<dbReference type="InterPro" id="IPR012677">
    <property type="entry name" value="Nucleotide-bd_a/b_plait_sf"/>
</dbReference>
<dbReference type="GO" id="GO:0005737">
    <property type="term" value="C:cytoplasm"/>
    <property type="evidence" value="ECO:0007669"/>
    <property type="project" value="TreeGrafter"/>
</dbReference>
<dbReference type="GO" id="GO:0003676">
    <property type="term" value="F:nucleic acid binding"/>
    <property type="evidence" value="ECO:0007669"/>
    <property type="project" value="InterPro"/>
</dbReference>
<dbReference type="FunFam" id="3.30.70.330:FF:000092">
    <property type="entry name" value="Calcipressin-2 isoform 2"/>
    <property type="match status" value="1"/>
</dbReference>
<protein>
    <submittedName>
        <fullName evidence="3">Calcipressin-3</fullName>
    </submittedName>
</protein>
<reference evidence="3" key="2">
    <citation type="submission" date="2015-10" db="EMBL/GenBank/DDBJ databases">
        <authorList>
            <person name="Gilbert D.G."/>
        </authorList>
    </citation>
    <scope>NUCLEOTIDE SEQUENCE</scope>
</reference>
<dbReference type="AlphaFoldDB" id="A0A0N8CSL7"/>
<feature type="compositionally biased region" description="Basic and acidic residues" evidence="2">
    <location>
        <begin position="43"/>
        <end position="65"/>
    </location>
</feature>
<evidence type="ECO:0000256" key="2">
    <source>
        <dbReference type="SAM" id="MobiDB-lite"/>
    </source>
</evidence>
<evidence type="ECO:0000256" key="1">
    <source>
        <dbReference type="ARBA" id="ARBA00008209"/>
    </source>
</evidence>
<organism evidence="3">
    <name type="scientific">Daphnia magna</name>
    <dbReference type="NCBI Taxonomy" id="35525"/>
    <lineage>
        <taxon>Eukaryota</taxon>
        <taxon>Metazoa</taxon>
        <taxon>Ecdysozoa</taxon>
        <taxon>Arthropoda</taxon>
        <taxon>Crustacea</taxon>
        <taxon>Branchiopoda</taxon>
        <taxon>Diplostraca</taxon>
        <taxon>Cladocera</taxon>
        <taxon>Anomopoda</taxon>
        <taxon>Daphniidae</taxon>
        <taxon>Daphnia</taxon>
    </lineage>
</organism>
<dbReference type="Gene3D" id="3.30.70.330">
    <property type="match status" value="1"/>
</dbReference>
<dbReference type="GO" id="GO:0019722">
    <property type="term" value="P:calcium-mediated signaling"/>
    <property type="evidence" value="ECO:0007669"/>
    <property type="project" value="InterPro"/>
</dbReference>
<evidence type="ECO:0000313" key="3">
    <source>
        <dbReference type="EMBL" id="JAI97305.1"/>
    </source>
</evidence>
<dbReference type="CDD" id="cd12434">
    <property type="entry name" value="RRM_RCAN_like"/>
    <property type="match status" value="1"/>
</dbReference>
<name>A0A0N8CSL7_9CRUS</name>
<dbReference type="PANTHER" id="PTHR10300">
    <property type="entry name" value="CALCIPRESSIN"/>
    <property type="match status" value="1"/>
</dbReference>
<dbReference type="Pfam" id="PF04847">
    <property type="entry name" value="Calcipressin"/>
    <property type="match status" value="1"/>
</dbReference>
<dbReference type="OrthoDB" id="17212at2759"/>
<sequence>MDSDEFELEAKLRSLSLNEQTGTTNNEREHQLAELIANCVADVEPRDNQQEDEKKEITDETKEGEQQPTSLIVTNLPNELFFQQELKTELEALFRTFDESATFHYLRSFRRARVDFSSNGIATKARVHLHQTPFGDSVMNCFFGQPPLVNKNSQQFLQIPPPVRQFLIPPPASPPVGWAPAPESGPVVNFDLLSAIASLGPGETQSLSHIIGLYSCYNFSTGDKHELLPATDNQPGIVVHICADMDGIGPKQHVITQTPCPKRN</sequence>
<dbReference type="PANTHER" id="PTHR10300:SF14">
    <property type="entry name" value="PROTEIN SARAH"/>
    <property type="match status" value="1"/>
</dbReference>
<dbReference type="GO" id="GO:0007617">
    <property type="term" value="P:mating behavior"/>
    <property type="evidence" value="ECO:0007669"/>
    <property type="project" value="UniProtKB-ARBA"/>
</dbReference>